<evidence type="ECO:0000256" key="1">
    <source>
        <dbReference type="SAM" id="MobiDB-lite"/>
    </source>
</evidence>
<protein>
    <submittedName>
        <fullName evidence="2">Uncharacterized protein</fullName>
    </submittedName>
</protein>
<name>A0A8H2WY30_9AGAM</name>
<comment type="caution">
    <text evidence="2">The sequence shown here is derived from an EMBL/GenBank/DDBJ whole genome shotgun (WGS) entry which is preliminary data.</text>
</comment>
<feature type="region of interest" description="Disordered" evidence="1">
    <location>
        <begin position="1"/>
        <end position="91"/>
    </location>
</feature>
<organism evidence="2 3">
    <name type="scientific">Rhizoctonia solani</name>
    <dbReference type="NCBI Taxonomy" id="456999"/>
    <lineage>
        <taxon>Eukaryota</taxon>
        <taxon>Fungi</taxon>
        <taxon>Dikarya</taxon>
        <taxon>Basidiomycota</taxon>
        <taxon>Agaricomycotina</taxon>
        <taxon>Agaricomycetes</taxon>
        <taxon>Cantharellales</taxon>
        <taxon>Ceratobasidiaceae</taxon>
        <taxon>Rhizoctonia</taxon>
    </lineage>
</organism>
<dbReference type="EMBL" id="CAJMWV010000690">
    <property type="protein sequence ID" value="CAE6410883.1"/>
    <property type="molecule type" value="Genomic_DNA"/>
</dbReference>
<dbReference type="AlphaFoldDB" id="A0A8H2WY30"/>
<evidence type="ECO:0000313" key="2">
    <source>
        <dbReference type="EMBL" id="CAE6410883.1"/>
    </source>
</evidence>
<gene>
    <name evidence="2" type="ORF">RDB_LOCUS21835</name>
</gene>
<sequence>MMALRAKQWEDEASKVKTPFPKDILYVQPEEPPLLPPGPLAELGKTRKRPLDMPDTDVDAEAKPHADNSAPPLLVDSGEQGIERKRARFAS</sequence>
<dbReference type="Proteomes" id="UP000663831">
    <property type="component" value="Unassembled WGS sequence"/>
</dbReference>
<reference evidence="2" key="1">
    <citation type="submission" date="2021-01" db="EMBL/GenBank/DDBJ databases">
        <authorList>
            <person name="Kaushik A."/>
        </authorList>
    </citation>
    <scope>NUCLEOTIDE SEQUENCE</scope>
    <source>
        <strain evidence="2">AG3-1AP</strain>
    </source>
</reference>
<feature type="compositionally biased region" description="Pro residues" evidence="1">
    <location>
        <begin position="30"/>
        <end position="39"/>
    </location>
</feature>
<accession>A0A8H2WY30</accession>
<evidence type="ECO:0000313" key="3">
    <source>
        <dbReference type="Proteomes" id="UP000663831"/>
    </source>
</evidence>
<proteinExistence type="predicted"/>